<feature type="compositionally biased region" description="Pro residues" evidence="1">
    <location>
        <begin position="22"/>
        <end position="39"/>
    </location>
</feature>
<dbReference type="AlphaFoldDB" id="A0A060SQN6"/>
<dbReference type="EMBL" id="CCBP010000215">
    <property type="protein sequence ID" value="CDO74753.1"/>
    <property type="molecule type" value="Genomic_DNA"/>
</dbReference>
<keyword evidence="4" id="KW-1185">Reference proteome</keyword>
<dbReference type="InterPro" id="IPR005162">
    <property type="entry name" value="Retrotrans_gag_dom"/>
</dbReference>
<organism evidence="3 4">
    <name type="scientific">Pycnoporus cinnabarinus</name>
    <name type="common">Cinnabar-red polypore</name>
    <name type="synonym">Trametes cinnabarina</name>
    <dbReference type="NCBI Taxonomy" id="5643"/>
    <lineage>
        <taxon>Eukaryota</taxon>
        <taxon>Fungi</taxon>
        <taxon>Dikarya</taxon>
        <taxon>Basidiomycota</taxon>
        <taxon>Agaricomycotina</taxon>
        <taxon>Agaricomycetes</taxon>
        <taxon>Polyporales</taxon>
        <taxon>Polyporaceae</taxon>
        <taxon>Trametes</taxon>
    </lineage>
</organism>
<sequence length="234" mass="25989">MTSEEVFQGFSARKPRNSGTTPSPPSPSTLPGPPPPPTPDLAGTFALFAQLLTHAVSISTSDTIERNNVRDPDLFDGSNSGQLRVFFAQLELVFKARPRTFNSAEKKVTYALSYLKGTALQWFEPYLLEGDSETPPVFMSDYQAFQDELRVNFGPYDISGDAEQELESLQMSNSDRISWYITEFNHLATQVRWGSSALRYQFYRGLPARLKDHICLVGKPDSLLGAPDFGPVLG</sequence>
<dbReference type="OrthoDB" id="3263571at2759"/>
<proteinExistence type="predicted"/>
<evidence type="ECO:0000313" key="3">
    <source>
        <dbReference type="EMBL" id="CDO74753.1"/>
    </source>
</evidence>
<accession>A0A060SQN6</accession>
<evidence type="ECO:0000259" key="2">
    <source>
        <dbReference type="Pfam" id="PF03732"/>
    </source>
</evidence>
<dbReference type="OMA" id="RSINDGW"/>
<dbReference type="HOGENOM" id="CLU_103454_0_0_1"/>
<dbReference type="STRING" id="5643.A0A060SQN6"/>
<feature type="region of interest" description="Disordered" evidence="1">
    <location>
        <begin position="1"/>
        <end position="42"/>
    </location>
</feature>
<protein>
    <recommendedName>
        <fullName evidence="2">Retrotransposon gag domain-containing protein</fullName>
    </recommendedName>
</protein>
<dbReference type="Proteomes" id="UP000029665">
    <property type="component" value="Unassembled WGS sequence"/>
</dbReference>
<name>A0A060SQN6_PYCCI</name>
<evidence type="ECO:0000256" key="1">
    <source>
        <dbReference type="SAM" id="MobiDB-lite"/>
    </source>
</evidence>
<dbReference type="InterPro" id="IPR032567">
    <property type="entry name" value="RTL1-rel"/>
</dbReference>
<dbReference type="PANTHER" id="PTHR15503">
    <property type="entry name" value="LDOC1 RELATED"/>
    <property type="match status" value="1"/>
</dbReference>
<gene>
    <name evidence="3" type="ORF">BN946_scf185001.g1</name>
</gene>
<dbReference type="Pfam" id="PF03732">
    <property type="entry name" value="Retrotrans_gag"/>
    <property type="match status" value="1"/>
</dbReference>
<reference evidence="3" key="1">
    <citation type="submission" date="2014-01" db="EMBL/GenBank/DDBJ databases">
        <title>The genome of the white-rot fungus Pycnoporus cinnabarinus: a basidiomycete model with a versatile arsenal for lignocellulosic biomass breakdown.</title>
        <authorList>
            <person name="Levasseur A."/>
            <person name="Lomascolo A."/>
            <person name="Ruiz-Duenas F.J."/>
            <person name="Uzan E."/>
            <person name="Piumi F."/>
            <person name="Kues U."/>
            <person name="Ram A.F.J."/>
            <person name="Murat C."/>
            <person name="Haon M."/>
            <person name="Benoit I."/>
            <person name="Arfi Y."/>
            <person name="Chevret D."/>
            <person name="Drula E."/>
            <person name="Kwon M.J."/>
            <person name="Gouret P."/>
            <person name="Lesage-Meessen L."/>
            <person name="Lombard V."/>
            <person name="Mariette J."/>
            <person name="Noirot C."/>
            <person name="Park J."/>
            <person name="Patyshakuliyeva A."/>
            <person name="Wieneger R.A.B."/>
            <person name="Wosten H.A.B."/>
            <person name="Martin F."/>
            <person name="Coutinho P.M."/>
            <person name="de Vries R."/>
            <person name="Martinez A.T."/>
            <person name="Klopp C."/>
            <person name="Pontarotti P."/>
            <person name="Henrissat B."/>
            <person name="Record E."/>
        </authorList>
    </citation>
    <scope>NUCLEOTIDE SEQUENCE [LARGE SCALE GENOMIC DNA]</scope>
    <source>
        <strain evidence="3">BRFM137</strain>
    </source>
</reference>
<comment type="caution">
    <text evidence="3">The sequence shown here is derived from an EMBL/GenBank/DDBJ whole genome shotgun (WGS) entry which is preliminary data.</text>
</comment>
<evidence type="ECO:0000313" key="4">
    <source>
        <dbReference type="Proteomes" id="UP000029665"/>
    </source>
</evidence>
<dbReference type="PANTHER" id="PTHR15503:SF22">
    <property type="entry name" value="TRANSPOSON TY3-I GAG POLYPROTEIN"/>
    <property type="match status" value="1"/>
</dbReference>
<feature type="domain" description="Retrotransposon gag" evidence="2">
    <location>
        <begin position="111"/>
        <end position="206"/>
    </location>
</feature>